<dbReference type="AlphaFoldDB" id="A0A6J4Q090"/>
<evidence type="ECO:0000256" key="1">
    <source>
        <dbReference type="SAM" id="MobiDB-lite"/>
    </source>
</evidence>
<reference evidence="2" key="1">
    <citation type="submission" date="2020-02" db="EMBL/GenBank/DDBJ databases">
        <authorList>
            <person name="Meier V. D."/>
        </authorList>
    </citation>
    <scope>NUCLEOTIDE SEQUENCE</scope>
    <source>
        <strain evidence="2">AVDCRST_MAG01</strain>
    </source>
</reference>
<feature type="region of interest" description="Disordered" evidence="1">
    <location>
        <begin position="1"/>
        <end position="27"/>
    </location>
</feature>
<feature type="non-terminal residue" evidence="2">
    <location>
        <position position="106"/>
    </location>
</feature>
<evidence type="ECO:0000313" key="2">
    <source>
        <dbReference type="EMBL" id="CAA9430636.1"/>
    </source>
</evidence>
<sequence length="106" mass="11071">GAQQRVGSRRANPGLQGVGEGQESIHHTGDDLLHGLLLRAAVPGGVHDGFEREGDRPANAGVHLRVRAVRDDLDPDAPLCQPGEQVGQFGGPCAGRGRRRSRGGAL</sequence>
<proteinExistence type="predicted"/>
<name>A0A6J4Q090_9ACTN</name>
<feature type="region of interest" description="Disordered" evidence="1">
    <location>
        <begin position="73"/>
        <end position="106"/>
    </location>
</feature>
<feature type="non-terminal residue" evidence="2">
    <location>
        <position position="1"/>
    </location>
</feature>
<organism evidence="2">
    <name type="scientific">uncultured Rubrobacteraceae bacterium</name>
    <dbReference type="NCBI Taxonomy" id="349277"/>
    <lineage>
        <taxon>Bacteria</taxon>
        <taxon>Bacillati</taxon>
        <taxon>Actinomycetota</taxon>
        <taxon>Rubrobacteria</taxon>
        <taxon>Rubrobacterales</taxon>
        <taxon>Rubrobacteraceae</taxon>
        <taxon>environmental samples</taxon>
    </lineage>
</organism>
<gene>
    <name evidence="2" type="ORF">AVDCRST_MAG01-01-2903</name>
</gene>
<accession>A0A6J4Q090</accession>
<protein>
    <submittedName>
        <fullName evidence="2">FIG00525068: membrane protein</fullName>
    </submittedName>
</protein>
<dbReference type="EMBL" id="CADCUW010000385">
    <property type="protein sequence ID" value="CAA9430636.1"/>
    <property type="molecule type" value="Genomic_DNA"/>
</dbReference>
<feature type="compositionally biased region" description="Basic residues" evidence="1">
    <location>
        <begin position="96"/>
        <end position="106"/>
    </location>
</feature>